<evidence type="ECO:0000313" key="1">
    <source>
        <dbReference type="EMBL" id="KAF2257358.1"/>
    </source>
</evidence>
<gene>
    <name evidence="1" type="ORF">BU26DRAFT_499869</name>
</gene>
<proteinExistence type="predicted"/>
<name>A0A6A6J463_9PLEO</name>
<protein>
    <submittedName>
        <fullName evidence="1">Uncharacterized protein</fullName>
    </submittedName>
</protein>
<accession>A0A6A6J463</accession>
<sequence length="165" mass="17548">MLSSLFRALPWTFGIATSISLPTPSPSPSTLPDSLRECYLTSLPASLIPPFANYLLSQPSVTIPQNMGRVTLQHSVNGTCLQADVYNWSCDHNLTVTGPGLANAVQSIADQCDGRKYESGEVAGPSGFGYYRDLETGDEFTRHLWVVSGGCSSGKGRQSACSPGS</sequence>
<dbReference type="GeneID" id="54579772"/>
<evidence type="ECO:0000313" key="2">
    <source>
        <dbReference type="Proteomes" id="UP000800094"/>
    </source>
</evidence>
<dbReference type="EMBL" id="ML987189">
    <property type="protein sequence ID" value="KAF2257358.1"/>
    <property type="molecule type" value="Genomic_DNA"/>
</dbReference>
<dbReference type="AlphaFoldDB" id="A0A6A6J463"/>
<dbReference type="RefSeq" id="XP_033692362.1">
    <property type="nucleotide sequence ID" value="XM_033826442.1"/>
</dbReference>
<dbReference type="Proteomes" id="UP000800094">
    <property type="component" value="Unassembled WGS sequence"/>
</dbReference>
<organism evidence="1 2">
    <name type="scientific">Trematosphaeria pertusa</name>
    <dbReference type="NCBI Taxonomy" id="390896"/>
    <lineage>
        <taxon>Eukaryota</taxon>
        <taxon>Fungi</taxon>
        <taxon>Dikarya</taxon>
        <taxon>Ascomycota</taxon>
        <taxon>Pezizomycotina</taxon>
        <taxon>Dothideomycetes</taxon>
        <taxon>Pleosporomycetidae</taxon>
        <taxon>Pleosporales</taxon>
        <taxon>Massarineae</taxon>
        <taxon>Trematosphaeriaceae</taxon>
        <taxon>Trematosphaeria</taxon>
    </lineage>
</organism>
<reference evidence="1" key="1">
    <citation type="journal article" date="2020" name="Stud. Mycol.">
        <title>101 Dothideomycetes genomes: a test case for predicting lifestyles and emergence of pathogens.</title>
        <authorList>
            <person name="Haridas S."/>
            <person name="Albert R."/>
            <person name="Binder M."/>
            <person name="Bloem J."/>
            <person name="Labutti K."/>
            <person name="Salamov A."/>
            <person name="Andreopoulos B."/>
            <person name="Baker S."/>
            <person name="Barry K."/>
            <person name="Bills G."/>
            <person name="Bluhm B."/>
            <person name="Cannon C."/>
            <person name="Castanera R."/>
            <person name="Culley D."/>
            <person name="Daum C."/>
            <person name="Ezra D."/>
            <person name="Gonzalez J."/>
            <person name="Henrissat B."/>
            <person name="Kuo A."/>
            <person name="Liang C."/>
            <person name="Lipzen A."/>
            <person name="Lutzoni F."/>
            <person name="Magnuson J."/>
            <person name="Mondo S."/>
            <person name="Nolan M."/>
            <person name="Ohm R."/>
            <person name="Pangilinan J."/>
            <person name="Park H.-J."/>
            <person name="Ramirez L."/>
            <person name="Alfaro M."/>
            <person name="Sun H."/>
            <person name="Tritt A."/>
            <person name="Yoshinaga Y."/>
            <person name="Zwiers L.-H."/>
            <person name="Turgeon B."/>
            <person name="Goodwin S."/>
            <person name="Spatafora J."/>
            <person name="Crous P."/>
            <person name="Grigoriev I."/>
        </authorList>
    </citation>
    <scope>NUCLEOTIDE SEQUENCE</scope>
    <source>
        <strain evidence="1">CBS 122368</strain>
    </source>
</reference>
<dbReference type="OrthoDB" id="3792848at2759"/>
<keyword evidence="2" id="KW-1185">Reference proteome</keyword>